<evidence type="ECO:0000313" key="4">
    <source>
        <dbReference type="EMBL" id="NLD25391.1"/>
    </source>
</evidence>
<gene>
    <name evidence="4" type="ORF">GX656_01995</name>
</gene>
<evidence type="ECO:0000256" key="1">
    <source>
        <dbReference type="SAM" id="Phobius"/>
    </source>
</evidence>
<keyword evidence="1" id="KW-0472">Membrane</keyword>
<sequence>MIIKKLLIIFIVSFIFFFSSSNLFAAGANFSFYPDGGIIVDSSKGFTVDVLIDTSGEEVMSAKFVVLFDPTVLRLKKAERNSSLFESWPEDESSLDNDNGVVMLSGFTQSGTGTPFSTSDKPEIMARLTFEVLKEKTTYLDWEFDTNNGVFDTQIMKDGSPPQNLLTEKPKNIVFQFSEGSVIKPDVDTGIFDFKFLIVVGAVLLMFGGFMIFTRPGFYRRRKGTVVIIGDDK</sequence>
<dbReference type="InterPro" id="IPR002102">
    <property type="entry name" value="Cohesin_dom"/>
</dbReference>
<name>A0A847D170_9BACT</name>
<evidence type="ECO:0000256" key="2">
    <source>
        <dbReference type="SAM" id="SignalP"/>
    </source>
</evidence>
<dbReference type="Gene3D" id="2.60.40.680">
    <property type="match status" value="1"/>
</dbReference>
<accession>A0A847D170</accession>
<feature type="chain" id="PRO_5032897614" description="Cohesin domain-containing protein" evidence="2">
    <location>
        <begin position="26"/>
        <end position="233"/>
    </location>
</feature>
<feature type="signal peptide" evidence="2">
    <location>
        <begin position="1"/>
        <end position="25"/>
    </location>
</feature>
<comment type="caution">
    <text evidence="4">The sequence shown here is derived from an EMBL/GenBank/DDBJ whole genome shotgun (WGS) entry which is preliminary data.</text>
</comment>
<reference evidence="4 5" key="1">
    <citation type="journal article" date="2020" name="Biotechnol. Biofuels">
        <title>New insights from the biogas microbiome by comprehensive genome-resolved metagenomics of nearly 1600 species originating from multiple anaerobic digesters.</title>
        <authorList>
            <person name="Campanaro S."/>
            <person name="Treu L."/>
            <person name="Rodriguez-R L.M."/>
            <person name="Kovalovszki A."/>
            <person name="Ziels R.M."/>
            <person name="Maus I."/>
            <person name="Zhu X."/>
            <person name="Kougias P.G."/>
            <person name="Basile A."/>
            <person name="Luo G."/>
            <person name="Schluter A."/>
            <person name="Konstantinidis K.T."/>
            <person name="Angelidaki I."/>
        </authorList>
    </citation>
    <scope>NUCLEOTIDE SEQUENCE [LARGE SCALE GENOMIC DNA]</scope>
    <source>
        <strain evidence="4">AS06rmzACSIP_65</strain>
    </source>
</reference>
<keyword evidence="2" id="KW-0732">Signal</keyword>
<dbReference type="Proteomes" id="UP000545876">
    <property type="component" value="Unassembled WGS sequence"/>
</dbReference>
<organism evidence="4 5">
    <name type="scientific">Candidatus Dojkabacteria bacterium</name>
    <dbReference type="NCBI Taxonomy" id="2099670"/>
    <lineage>
        <taxon>Bacteria</taxon>
        <taxon>Candidatus Dojkabacteria</taxon>
    </lineage>
</organism>
<evidence type="ECO:0000259" key="3">
    <source>
        <dbReference type="Pfam" id="PF00963"/>
    </source>
</evidence>
<keyword evidence="1" id="KW-1133">Transmembrane helix</keyword>
<dbReference type="EMBL" id="JAAZBX010000006">
    <property type="protein sequence ID" value="NLD25391.1"/>
    <property type="molecule type" value="Genomic_DNA"/>
</dbReference>
<protein>
    <recommendedName>
        <fullName evidence="3">Cohesin domain-containing protein</fullName>
    </recommendedName>
</protein>
<feature type="domain" description="Cohesin" evidence="3">
    <location>
        <begin position="46"/>
        <end position="153"/>
    </location>
</feature>
<dbReference type="InterPro" id="IPR008965">
    <property type="entry name" value="CBM2/CBM3_carb-bd_dom_sf"/>
</dbReference>
<dbReference type="AlphaFoldDB" id="A0A847D170"/>
<evidence type="ECO:0000313" key="5">
    <source>
        <dbReference type="Proteomes" id="UP000545876"/>
    </source>
</evidence>
<dbReference type="SUPFAM" id="SSF49384">
    <property type="entry name" value="Carbohydrate-binding domain"/>
    <property type="match status" value="1"/>
</dbReference>
<proteinExistence type="predicted"/>
<dbReference type="GO" id="GO:0000272">
    <property type="term" value="P:polysaccharide catabolic process"/>
    <property type="evidence" value="ECO:0007669"/>
    <property type="project" value="InterPro"/>
</dbReference>
<dbReference type="GO" id="GO:0030246">
    <property type="term" value="F:carbohydrate binding"/>
    <property type="evidence" value="ECO:0007669"/>
    <property type="project" value="InterPro"/>
</dbReference>
<keyword evidence="1" id="KW-0812">Transmembrane</keyword>
<dbReference type="Pfam" id="PF00963">
    <property type="entry name" value="Cohesin"/>
    <property type="match status" value="1"/>
</dbReference>
<feature type="transmembrane region" description="Helical" evidence="1">
    <location>
        <begin position="194"/>
        <end position="213"/>
    </location>
</feature>